<dbReference type="EMBL" id="BPVZ01000041">
    <property type="protein sequence ID" value="GKV14471.1"/>
    <property type="molecule type" value="Genomic_DNA"/>
</dbReference>
<keyword evidence="5 6" id="KW-0472">Membrane</keyword>
<feature type="transmembrane region" description="Helical" evidence="6">
    <location>
        <begin position="298"/>
        <end position="316"/>
    </location>
</feature>
<keyword evidence="7" id="KW-0732">Signal</keyword>
<evidence type="ECO:0000256" key="5">
    <source>
        <dbReference type="ARBA" id="ARBA00023136"/>
    </source>
</evidence>
<feature type="chain" id="PRO_5043921428" description="WAT1-related protein" evidence="7">
    <location>
        <begin position="19"/>
        <end position="355"/>
    </location>
</feature>
<organism evidence="9 10">
    <name type="scientific">Rubroshorea leprosula</name>
    <dbReference type="NCBI Taxonomy" id="152421"/>
    <lineage>
        <taxon>Eukaryota</taxon>
        <taxon>Viridiplantae</taxon>
        <taxon>Streptophyta</taxon>
        <taxon>Embryophyta</taxon>
        <taxon>Tracheophyta</taxon>
        <taxon>Spermatophyta</taxon>
        <taxon>Magnoliopsida</taxon>
        <taxon>eudicotyledons</taxon>
        <taxon>Gunneridae</taxon>
        <taxon>Pentapetalae</taxon>
        <taxon>rosids</taxon>
        <taxon>malvids</taxon>
        <taxon>Malvales</taxon>
        <taxon>Dipterocarpaceae</taxon>
        <taxon>Rubroshorea</taxon>
    </lineage>
</organism>
<keyword evidence="10" id="KW-1185">Reference proteome</keyword>
<feature type="transmembrane region" description="Helical" evidence="6">
    <location>
        <begin position="175"/>
        <end position="195"/>
    </location>
</feature>
<comment type="subcellular location">
    <subcellularLocation>
        <location evidence="1 6">Membrane</location>
        <topology evidence="1 6">Multi-pass membrane protein</topology>
    </subcellularLocation>
</comment>
<reference evidence="9 10" key="1">
    <citation type="journal article" date="2021" name="Commun. Biol.">
        <title>The genome of Shorea leprosula (Dipterocarpaceae) highlights the ecological relevance of drought in aseasonal tropical rainforests.</title>
        <authorList>
            <person name="Ng K.K.S."/>
            <person name="Kobayashi M.J."/>
            <person name="Fawcett J.A."/>
            <person name="Hatakeyama M."/>
            <person name="Paape T."/>
            <person name="Ng C.H."/>
            <person name="Ang C.C."/>
            <person name="Tnah L.H."/>
            <person name="Lee C.T."/>
            <person name="Nishiyama T."/>
            <person name="Sese J."/>
            <person name="O'Brien M.J."/>
            <person name="Copetti D."/>
            <person name="Mohd Noor M.I."/>
            <person name="Ong R.C."/>
            <person name="Putra M."/>
            <person name="Sireger I.Z."/>
            <person name="Indrioko S."/>
            <person name="Kosugi Y."/>
            <person name="Izuno A."/>
            <person name="Isagi Y."/>
            <person name="Lee S.L."/>
            <person name="Shimizu K.K."/>
        </authorList>
    </citation>
    <scope>NUCLEOTIDE SEQUENCE [LARGE SCALE GENOMIC DNA]</scope>
    <source>
        <strain evidence="9">214</strain>
    </source>
</reference>
<evidence type="ECO:0000256" key="3">
    <source>
        <dbReference type="ARBA" id="ARBA00022692"/>
    </source>
</evidence>
<feature type="transmembrane region" description="Helical" evidence="6">
    <location>
        <begin position="241"/>
        <end position="264"/>
    </location>
</feature>
<feature type="transmembrane region" description="Helical" evidence="6">
    <location>
        <begin position="271"/>
        <end position="292"/>
    </location>
</feature>
<evidence type="ECO:0000256" key="1">
    <source>
        <dbReference type="ARBA" id="ARBA00004141"/>
    </source>
</evidence>
<dbReference type="AlphaFoldDB" id="A0AAV5JU64"/>
<sequence>MGTLLPFVGMVVVSLSQASNIVVTKAALSRGINKYVLIVYSGVFSSLILLPCSFVFNRSARLPPLTFSILCRFFLLGLVQCVINVCAYAGIEYSSPTLSTAMLNLVPAFTFILAVIFRMEKLEWRSRTSQAKTLGTLVSISGAFVVTFYKGPTVMKTESLGVPTHLLIFSPQLKWIIGALLLATEAFMLSTMYILQTMVLKMFPAVFTVILYVNFFNTILSSFYSLILVEDPSAWKLRLDIGLIAVLYSALFGTFLVFTFSAWCLSKAGPLFVSMFKPLTIIFAIIIEVLFLGDALCLGSLIGAIIIVTGFYAVIWGKANEEEKSREESGLGSFKSSSEKVPLLQDRIEDIGVSA</sequence>
<dbReference type="GO" id="GO:0016020">
    <property type="term" value="C:membrane"/>
    <property type="evidence" value="ECO:0007669"/>
    <property type="project" value="UniProtKB-SubCell"/>
</dbReference>
<dbReference type="SUPFAM" id="SSF103481">
    <property type="entry name" value="Multidrug resistance efflux transporter EmrE"/>
    <property type="match status" value="2"/>
</dbReference>
<evidence type="ECO:0000256" key="2">
    <source>
        <dbReference type="ARBA" id="ARBA00007635"/>
    </source>
</evidence>
<evidence type="ECO:0000313" key="9">
    <source>
        <dbReference type="EMBL" id="GKV14471.1"/>
    </source>
</evidence>
<name>A0AAV5JU64_9ROSI</name>
<feature type="transmembrane region" description="Helical" evidence="6">
    <location>
        <begin position="131"/>
        <end position="149"/>
    </location>
</feature>
<dbReference type="Pfam" id="PF00892">
    <property type="entry name" value="EamA"/>
    <property type="match status" value="2"/>
</dbReference>
<keyword evidence="3 6" id="KW-0812">Transmembrane</keyword>
<dbReference type="PANTHER" id="PTHR31218">
    <property type="entry name" value="WAT1-RELATED PROTEIN"/>
    <property type="match status" value="1"/>
</dbReference>
<proteinExistence type="inferred from homology"/>
<protein>
    <recommendedName>
        <fullName evidence="6">WAT1-related protein</fullName>
    </recommendedName>
</protein>
<comment type="similarity">
    <text evidence="2 6">Belongs to the drug/metabolite transporter (DMT) superfamily. Plant drug/metabolite exporter (P-DME) (TC 2.A.7.4) family.</text>
</comment>
<feature type="transmembrane region" description="Helical" evidence="6">
    <location>
        <begin position="69"/>
        <end position="91"/>
    </location>
</feature>
<accession>A0AAV5JU64</accession>
<keyword evidence="4 6" id="KW-1133">Transmembrane helix</keyword>
<feature type="domain" description="EamA" evidence="8">
    <location>
        <begin position="177"/>
        <end position="315"/>
    </location>
</feature>
<dbReference type="InterPro" id="IPR037185">
    <property type="entry name" value="EmrE-like"/>
</dbReference>
<feature type="transmembrane region" description="Helical" evidence="6">
    <location>
        <begin position="34"/>
        <end position="57"/>
    </location>
</feature>
<dbReference type="InterPro" id="IPR030184">
    <property type="entry name" value="WAT1-related"/>
</dbReference>
<evidence type="ECO:0000259" key="8">
    <source>
        <dbReference type="Pfam" id="PF00892"/>
    </source>
</evidence>
<feature type="domain" description="EamA" evidence="8">
    <location>
        <begin position="10"/>
        <end position="147"/>
    </location>
</feature>
<comment type="caution">
    <text evidence="9">The sequence shown here is derived from an EMBL/GenBank/DDBJ whole genome shotgun (WGS) entry which is preliminary data.</text>
</comment>
<feature type="transmembrane region" description="Helical" evidence="6">
    <location>
        <begin position="97"/>
        <end position="119"/>
    </location>
</feature>
<feature type="transmembrane region" description="Helical" evidence="6">
    <location>
        <begin position="202"/>
        <end position="229"/>
    </location>
</feature>
<evidence type="ECO:0000256" key="7">
    <source>
        <dbReference type="SAM" id="SignalP"/>
    </source>
</evidence>
<dbReference type="Proteomes" id="UP001054252">
    <property type="component" value="Unassembled WGS sequence"/>
</dbReference>
<gene>
    <name evidence="9" type="ORF">SLEP1_g25350</name>
</gene>
<dbReference type="InterPro" id="IPR000620">
    <property type="entry name" value="EamA_dom"/>
</dbReference>
<evidence type="ECO:0000256" key="6">
    <source>
        <dbReference type="RuleBase" id="RU363077"/>
    </source>
</evidence>
<evidence type="ECO:0000256" key="4">
    <source>
        <dbReference type="ARBA" id="ARBA00022989"/>
    </source>
</evidence>
<feature type="signal peptide" evidence="7">
    <location>
        <begin position="1"/>
        <end position="18"/>
    </location>
</feature>
<evidence type="ECO:0000313" key="10">
    <source>
        <dbReference type="Proteomes" id="UP001054252"/>
    </source>
</evidence>
<dbReference type="GO" id="GO:0022857">
    <property type="term" value="F:transmembrane transporter activity"/>
    <property type="evidence" value="ECO:0007669"/>
    <property type="project" value="InterPro"/>
</dbReference>